<dbReference type="EMBL" id="AJWY01013260">
    <property type="protein sequence ID" value="EKC47614.1"/>
    <property type="molecule type" value="Genomic_DNA"/>
</dbReference>
<feature type="non-terminal residue" evidence="1">
    <location>
        <position position="1"/>
    </location>
</feature>
<sequence>DYIVAPPRMAYYMEYSTRIYNVYLKYVAPEDIHV</sequence>
<reference evidence="1" key="1">
    <citation type="journal article" date="2013" name="Environ. Microbiol.">
        <title>Microbiota from the distal guts of lean and obese adolescents exhibit partial functional redundancy besides clear differences in community structure.</title>
        <authorList>
            <person name="Ferrer M."/>
            <person name="Ruiz A."/>
            <person name="Lanza F."/>
            <person name="Haange S.B."/>
            <person name="Oberbach A."/>
            <person name="Till H."/>
            <person name="Bargiela R."/>
            <person name="Campoy C."/>
            <person name="Segura M.T."/>
            <person name="Richter M."/>
            <person name="von Bergen M."/>
            <person name="Seifert J."/>
            <person name="Suarez A."/>
        </authorList>
    </citation>
    <scope>NUCLEOTIDE SEQUENCE</scope>
</reference>
<protein>
    <submittedName>
        <fullName evidence="1">Uncharacterized protein</fullName>
    </submittedName>
</protein>
<gene>
    <name evidence="1" type="ORF">LEA_19295</name>
</gene>
<dbReference type="AlphaFoldDB" id="K1RWE1"/>
<name>K1RWE1_9ZZZZ</name>
<accession>K1RWE1</accession>
<comment type="caution">
    <text evidence="1">The sequence shown here is derived from an EMBL/GenBank/DDBJ whole genome shotgun (WGS) entry which is preliminary data.</text>
</comment>
<evidence type="ECO:0000313" key="1">
    <source>
        <dbReference type="EMBL" id="EKC47614.1"/>
    </source>
</evidence>
<organism evidence="1">
    <name type="scientific">human gut metagenome</name>
    <dbReference type="NCBI Taxonomy" id="408170"/>
    <lineage>
        <taxon>unclassified sequences</taxon>
        <taxon>metagenomes</taxon>
        <taxon>organismal metagenomes</taxon>
    </lineage>
</organism>
<proteinExistence type="predicted"/>